<feature type="signal peptide" evidence="3">
    <location>
        <begin position="1"/>
        <end position="38"/>
    </location>
</feature>
<dbReference type="RefSeq" id="WP_369168211.1">
    <property type="nucleotide sequence ID" value="NZ_CP163439.1"/>
</dbReference>
<evidence type="ECO:0000256" key="1">
    <source>
        <dbReference type="SAM" id="MobiDB-lite"/>
    </source>
</evidence>
<keyword evidence="3" id="KW-0732">Signal</keyword>
<feature type="compositionally biased region" description="Basic and acidic residues" evidence="1">
    <location>
        <begin position="139"/>
        <end position="169"/>
    </location>
</feature>
<dbReference type="EMBL" id="CP163439">
    <property type="protein sequence ID" value="XDQ33644.1"/>
    <property type="molecule type" value="Genomic_DNA"/>
</dbReference>
<proteinExistence type="predicted"/>
<organism evidence="4">
    <name type="scientific">Streptomyces sp. R28</name>
    <dbReference type="NCBI Taxonomy" id="3238628"/>
    <lineage>
        <taxon>Bacteria</taxon>
        <taxon>Bacillati</taxon>
        <taxon>Actinomycetota</taxon>
        <taxon>Actinomycetes</taxon>
        <taxon>Kitasatosporales</taxon>
        <taxon>Streptomycetaceae</taxon>
        <taxon>Streptomyces</taxon>
    </lineage>
</organism>
<keyword evidence="2" id="KW-0812">Transmembrane</keyword>
<sequence>MPTLTPSRTFRARAGATVVLTALAAAGASWVAAPTATAQANGDIRIHGEGMPYGTPDDEAVVCRFYLDAVNFDTLPSIEYTITPQPPLPSAATVTGTVQLAGGAGHTDLLGLADGQYMITWTVDVTNTKRKLFRVKCGDRREGRGGPQGRIEDHGDNEGWGRGDHDPKGGVHAGGGGLIDTAAAYAPVTAAAAVGLVAVGGTAYVRRTRRRPDGAA</sequence>
<evidence type="ECO:0008006" key="5">
    <source>
        <dbReference type="Google" id="ProtNLM"/>
    </source>
</evidence>
<feature type="transmembrane region" description="Helical" evidence="2">
    <location>
        <begin position="184"/>
        <end position="205"/>
    </location>
</feature>
<keyword evidence="2" id="KW-0472">Membrane</keyword>
<reference evidence="4" key="1">
    <citation type="submission" date="2024-07" db="EMBL/GenBank/DDBJ databases">
        <authorList>
            <person name="Yu S.T."/>
        </authorList>
    </citation>
    <scope>NUCLEOTIDE SEQUENCE</scope>
    <source>
        <strain evidence="4">R28</strain>
    </source>
</reference>
<gene>
    <name evidence="4" type="ORF">AB5J49_10110</name>
</gene>
<dbReference type="AlphaFoldDB" id="A0AB39PTE3"/>
<evidence type="ECO:0000256" key="2">
    <source>
        <dbReference type="SAM" id="Phobius"/>
    </source>
</evidence>
<accession>A0AB39PTE3</accession>
<name>A0AB39PTE3_9ACTN</name>
<feature type="chain" id="PRO_5044330110" description="LPXTG-motif cell wall-anchored protein" evidence="3">
    <location>
        <begin position="39"/>
        <end position="216"/>
    </location>
</feature>
<feature type="region of interest" description="Disordered" evidence="1">
    <location>
        <begin position="139"/>
        <end position="173"/>
    </location>
</feature>
<evidence type="ECO:0000256" key="3">
    <source>
        <dbReference type="SAM" id="SignalP"/>
    </source>
</evidence>
<protein>
    <recommendedName>
        <fullName evidence="5">LPXTG-motif cell wall-anchored protein</fullName>
    </recommendedName>
</protein>
<keyword evidence="2" id="KW-1133">Transmembrane helix</keyword>
<evidence type="ECO:0000313" key="4">
    <source>
        <dbReference type="EMBL" id="XDQ33644.1"/>
    </source>
</evidence>